<evidence type="ECO:0000313" key="2">
    <source>
        <dbReference type="EMBL" id="KAF2722548.1"/>
    </source>
</evidence>
<dbReference type="OrthoDB" id="5372553at2759"/>
<organism evidence="2 3">
    <name type="scientific">Polychaeton citri CBS 116435</name>
    <dbReference type="NCBI Taxonomy" id="1314669"/>
    <lineage>
        <taxon>Eukaryota</taxon>
        <taxon>Fungi</taxon>
        <taxon>Dikarya</taxon>
        <taxon>Ascomycota</taxon>
        <taxon>Pezizomycotina</taxon>
        <taxon>Dothideomycetes</taxon>
        <taxon>Dothideomycetidae</taxon>
        <taxon>Capnodiales</taxon>
        <taxon>Capnodiaceae</taxon>
        <taxon>Polychaeton</taxon>
    </lineage>
</organism>
<dbReference type="Proteomes" id="UP000799441">
    <property type="component" value="Unassembled WGS sequence"/>
</dbReference>
<feature type="compositionally biased region" description="Polar residues" evidence="1">
    <location>
        <begin position="129"/>
        <end position="141"/>
    </location>
</feature>
<dbReference type="EMBL" id="MU003782">
    <property type="protein sequence ID" value="KAF2722548.1"/>
    <property type="molecule type" value="Genomic_DNA"/>
</dbReference>
<sequence>MSKEAAARAAMLLDLGISRRDELSTPVESEGAFLEPSKRQIAQQQAERRRKIESSGNVVLAAWNNKSNFQRDEVAEQLPDMAQGQLHRANLSIRAGRANNYNLQGSRRPSDLADLTAGGEERMKWLSEKNASSRSKQSTSRPVPRTMRAGFRVSSNAGPLLDSKSTSHTRALSPRLAGTKRYFKGREITLSPGRLTPPSSVRGDDKLTVPAALEEGNATSAVKLLPDASQLISGTPGSFVRLASAIKSAKPSTSSSIAPSDTTVDTPLGSVAISPGHIRPDLDWNAWATNLSADRCSPFAKMQAVGYALNPSGEEDFNKAHPERRDLNKTAKEKLTIYINFLATFAPDHRLVEQFEARWFQCKSRLAAAREQWKSKRAVAAECEVKAPFKSTTSPATTVTQQSSTATMASSTRLSSSNPQSEPNSQHPFPATTTKAPILITAALISERSTESRSRSESAAIAAKLPISKPDIIDPVDSHNTALPESMCASFNPLLASNPMSPLNTIAEPLISIASSSDMPTRESSVRVDGASTYTLTRTEPAGGVITAVVHNASGEPDNPIRFTTYLPVQIMVDIKPLFLGNSGRTHPLSPGDLKRIFEPALEMMATADGQFKQ</sequence>
<keyword evidence="3" id="KW-1185">Reference proteome</keyword>
<feature type="region of interest" description="Disordered" evidence="1">
    <location>
        <begin position="390"/>
        <end position="433"/>
    </location>
</feature>
<protein>
    <submittedName>
        <fullName evidence="2">Uncharacterized protein</fullName>
    </submittedName>
</protein>
<accession>A0A9P4UR82</accession>
<name>A0A9P4UR82_9PEZI</name>
<evidence type="ECO:0000256" key="1">
    <source>
        <dbReference type="SAM" id="MobiDB-lite"/>
    </source>
</evidence>
<reference evidence="2" key="1">
    <citation type="journal article" date="2020" name="Stud. Mycol.">
        <title>101 Dothideomycetes genomes: a test case for predicting lifestyles and emergence of pathogens.</title>
        <authorList>
            <person name="Haridas S."/>
            <person name="Albert R."/>
            <person name="Binder M."/>
            <person name="Bloem J."/>
            <person name="Labutti K."/>
            <person name="Salamov A."/>
            <person name="Andreopoulos B."/>
            <person name="Baker S."/>
            <person name="Barry K."/>
            <person name="Bills G."/>
            <person name="Bluhm B."/>
            <person name="Cannon C."/>
            <person name="Castanera R."/>
            <person name="Culley D."/>
            <person name="Daum C."/>
            <person name="Ezra D."/>
            <person name="Gonzalez J."/>
            <person name="Henrissat B."/>
            <person name="Kuo A."/>
            <person name="Liang C."/>
            <person name="Lipzen A."/>
            <person name="Lutzoni F."/>
            <person name="Magnuson J."/>
            <person name="Mondo S."/>
            <person name="Nolan M."/>
            <person name="Ohm R."/>
            <person name="Pangilinan J."/>
            <person name="Park H.-J."/>
            <person name="Ramirez L."/>
            <person name="Alfaro M."/>
            <person name="Sun H."/>
            <person name="Tritt A."/>
            <person name="Yoshinaga Y."/>
            <person name="Zwiers L.-H."/>
            <person name="Turgeon B."/>
            <person name="Goodwin S."/>
            <person name="Spatafora J."/>
            <person name="Crous P."/>
            <person name="Grigoriev I."/>
        </authorList>
    </citation>
    <scope>NUCLEOTIDE SEQUENCE</scope>
    <source>
        <strain evidence="2">CBS 116435</strain>
    </source>
</reference>
<dbReference type="AlphaFoldDB" id="A0A9P4UR82"/>
<feature type="region of interest" description="Disordered" evidence="1">
    <location>
        <begin position="27"/>
        <end position="49"/>
    </location>
</feature>
<proteinExistence type="predicted"/>
<gene>
    <name evidence="2" type="ORF">K431DRAFT_311773</name>
</gene>
<evidence type="ECO:0000313" key="3">
    <source>
        <dbReference type="Proteomes" id="UP000799441"/>
    </source>
</evidence>
<feature type="region of interest" description="Disordered" evidence="1">
    <location>
        <begin position="126"/>
        <end position="145"/>
    </location>
</feature>
<feature type="compositionally biased region" description="Low complexity" evidence="1">
    <location>
        <begin position="391"/>
        <end position="426"/>
    </location>
</feature>
<comment type="caution">
    <text evidence="2">The sequence shown here is derived from an EMBL/GenBank/DDBJ whole genome shotgun (WGS) entry which is preliminary data.</text>
</comment>